<organism evidence="4 5">
    <name type="scientific">Hyaloscypha variabilis (strain UAMH 11265 / GT02V1 / F)</name>
    <name type="common">Meliniomyces variabilis</name>
    <dbReference type="NCBI Taxonomy" id="1149755"/>
    <lineage>
        <taxon>Eukaryota</taxon>
        <taxon>Fungi</taxon>
        <taxon>Dikarya</taxon>
        <taxon>Ascomycota</taxon>
        <taxon>Pezizomycotina</taxon>
        <taxon>Leotiomycetes</taxon>
        <taxon>Helotiales</taxon>
        <taxon>Hyaloscyphaceae</taxon>
        <taxon>Hyaloscypha</taxon>
        <taxon>Hyaloscypha variabilis</taxon>
    </lineage>
</organism>
<dbReference type="OrthoDB" id="3563340at2759"/>
<evidence type="ECO:0000313" key="5">
    <source>
        <dbReference type="Proteomes" id="UP000235786"/>
    </source>
</evidence>
<proteinExistence type="predicted"/>
<keyword evidence="5" id="KW-1185">Reference proteome</keyword>
<dbReference type="EMBL" id="KZ613945">
    <property type="protein sequence ID" value="PMD40713.1"/>
    <property type="molecule type" value="Genomic_DNA"/>
</dbReference>
<feature type="compositionally biased region" description="Polar residues" evidence="1">
    <location>
        <begin position="225"/>
        <end position="242"/>
    </location>
</feature>
<feature type="signal peptide" evidence="3">
    <location>
        <begin position="1"/>
        <end position="21"/>
    </location>
</feature>
<evidence type="ECO:0000313" key="4">
    <source>
        <dbReference type="EMBL" id="PMD40713.1"/>
    </source>
</evidence>
<evidence type="ECO:0000256" key="3">
    <source>
        <dbReference type="SAM" id="SignalP"/>
    </source>
</evidence>
<name>A0A2J6RQE2_HYAVF</name>
<keyword evidence="2" id="KW-1133">Transmembrane helix</keyword>
<keyword evidence="2" id="KW-0812">Transmembrane</keyword>
<evidence type="ECO:0008006" key="6">
    <source>
        <dbReference type="Google" id="ProtNLM"/>
    </source>
</evidence>
<feature type="transmembrane region" description="Helical" evidence="2">
    <location>
        <begin position="307"/>
        <end position="332"/>
    </location>
</feature>
<dbReference type="Proteomes" id="UP000235786">
    <property type="component" value="Unassembled WGS sequence"/>
</dbReference>
<dbReference type="AlphaFoldDB" id="A0A2J6RQE2"/>
<evidence type="ECO:0000256" key="2">
    <source>
        <dbReference type="SAM" id="Phobius"/>
    </source>
</evidence>
<evidence type="ECO:0000256" key="1">
    <source>
        <dbReference type="SAM" id="MobiDB-lite"/>
    </source>
</evidence>
<feature type="region of interest" description="Disordered" evidence="1">
    <location>
        <begin position="364"/>
        <end position="419"/>
    </location>
</feature>
<sequence>MVPLMPLTFLASVRVMAPADAVDRTSYVPQISSTVSHLLVVNDSGKVAVLPCGSPSLGNFCCDNGKGFQCCATPTSVLTLGVGTTFNEGAITFTSMSTKPPSSVAATTSQTSSDIQTSAQVTSSSAAVTATSVPATSTFSDAPAASSSTPVASVAHLSSIQSQSSIESQPVPIKSTPGNTETTLASSAQSSIAAPTSSAVQPSASSTETNFAPSAQSSVPAPPTNAAQPSAESQNPSSTISQPFPTSTLIPSPSTAISSIGASSTFAIVPQSISVSSTPARASSAVTSLVAGDDDSDTSDPDRRTSAAVVAGASVASILVVTALTIVGLFLYRKRKAKRISKNFEASLGRTNIVNEKGSIRSGRTGFLAKTRSGGSGDSGGSFKSPAMNSPLTPVPAAAGNAWRPQRPPRPQMVPSQASSTFGRLLYDVRSEPF</sequence>
<keyword evidence="2" id="KW-0472">Membrane</keyword>
<reference evidence="4 5" key="1">
    <citation type="submission" date="2016-04" db="EMBL/GenBank/DDBJ databases">
        <title>A degradative enzymes factory behind the ericoid mycorrhizal symbiosis.</title>
        <authorList>
            <consortium name="DOE Joint Genome Institute"/>
            <person name="Martino E."/>
            <person name="Morin E."/>
            <person name="Grelet G."/>
            <person name="Kuo A."/>
            <person name="Kohler A."/>
            <person name="Daghino S."/>
            <person name="Barry K."/>
            <person name="Choi C."/>
            <person name="Cichocki N."/>
            <person name="Clum A."/>
            <person name="Copeland A."/>
            <person name="Hainaut M."/>
            <person name="Haridas S."/>
            <person name="Labutti K."/>
            <person name="Lindquist E."/>
            <person name="Lipzen A."/>
            <person name="Khouja H.-R."/>
            <person name="Murat C."/>
            <person name="Ohm R."/>
            <person name="Olson A."/>
            <person name="Spatafora J."/>
            <person name="Veneault-Fourrey C."/>
            <person name="Henrissat B."/>
            <person name="Grigoriev I."/>
            <person name="Martin F."/>
            <person name="Perotto S."/>
        </authorList>
    </citation>
    <scope>NUCLEOTIDE SEQUENCE [LARGE SCALE GENOMIC DNA]</scope>
    <source>
        <strain evidence="4 5">F</strain>
    </source>
</reference>
<keyword evidence="3" id="KW-0732">Signal</keyword>
<feature type="compositionally biased region" description="Low complexity" evidence="1">
    <location>
        <begin position="243"/>
        <end position="252"/>
    </location>
</feature>
<protein>
    <recommendedName>
        <fullName evidence="6">Mid2 domain-containing protein</fullName>
    </recommendedName>
</protein>
<feature type="chain" id="PRO_5014367467" description="Mid2 domain-containing protein" evidence="3">
    <location>
        <begin position="22"/>
        <end position="434"/>
    </location>
</feature>
<gene>
    <name evidence="4" type="ORF">L207DRAFT_566108</name>
</gene>
<accession>A0A2J6RQE2</accession>
<feature type="compositionally biased region" description="Polar residues" evidence="1">
    <location>
        <begin position="176"/>
        <end position="211"/>
    </location>
</feature>
<feature type="region of interest" description="Disordered" evidence="1">
    <location>
        <begin position="161"/>
        <end position="252"/>
    </location>
</feature>